<dbReference type="Gene3D" id="1.10.287.130">
    <property type="match status" value="1"/>
</dbReference>
<evidence type="ECO:0000313" key="7">
    <source>
        <dbReference type="EMBL" id="BAU54528.1"/>
    </source>
</evidence>
<dbReference type="KEGG" id="mgot:MgSA37_02704"/>
<keyword evidence="8" id="KW-1185">Reference proteome</keyword>
<dbReference type="AlphaFoldDB" id="A0A0X8X3N5"/>
<reference evidence="7 8" key="1">
    <citation type="submission" date="2015-12" db="EMBL/GenBank/DDBJ databases">
        <title>Genome sequence of Mucilaginibacter gotjawali.</title>
        <authorList>
            <person name="Lee J.S."/>
            <person name="Lee K.C."/>
            <person name="Kim K.K."/>
            <person name="Lee B.W."/>
        </authorList>
    </citation>
    <scope>NUCLEOTIDE SEQUENCE [LARGE SCALE GENOMIC DNA]</scope>
    <source>
        <strain evidence="7 8">SA3-7</strain>
    </source>
</reference>
<dbReference type="InterPro" id="IPR036097">
    <property type="entry name" value="HisK_dim/P_sf"/>
</dbReference>
<evidence type="ECO:0000256" key="1">
    <source>
        <dbReference type="ARBA" id="ARBA00000085"/>
    </source>
</evidence>
<dbReference type="Pfam" id="PF00512">
    <property type="entry name" value="HisKA"/>
    <property type="match status" value="1"/>
</dbReference>
<dbReference type="PROSITE" id="PS50109">
    <property type="entry name" value="HIS_KIN"/>
    <property type="match status" value="1"/>
</dbReference>
<dbReference type="Proteomes" id="UP000218263">
    <property type="component" value="Chromosome"/>
</dbReference>
<dbReference type="InterPro" id="IPR050736">
    <property type="entry name" value="Sensor_HK_Regulatory"/>
</dbReference>
<keyword evidence="4 7" id="KW-0808">Transferase</keyword>
<dbReference type="InterPro" id="IPR019734">
    <property type="entry name" value="TPR_rpt"/>
</dbReference>
<gene>
    <name evidence="7" type="primary">walK_3</name>
    <name evidence="7" type="ORF">MgSA37_02704</name>
</gene>
<dbReference type="OrthoDB" id="9810447at2"/>
<dbReference type="SUPFAM" id="SSF47384">
    <property type="entry name" value="Homodimeric domain of signal transducing histidine kinase"/>
    <property type="match status" value="1"/>
</dbReference>
<dbReference type="InterPro" id="IPR011990">
    <property type="entry name" value="TPR-like_helical_dom_sf"/>
</dbReference>
<dbReference type="SMART" id="SM00028">
    <property type="entry name" value="TPR"/>
    <property type="match status" value="4"/>
</dbReference>
<dbReference type="InterPro" id="IPR036890">
    <property type="entry name" value="HATPase_C_sf"/>
</dbReference>
<evidence type="ECO:0000313" key="8">
    <source>
        <dbReference type="Proteomes" id="UP000218263"/>
    </source>
</evidence>
<dbReference type="InterPro" id="IPR004358">
    <property type="entry name" value="Sig_transdc_His_kin-like_C"/>
</dbReference>
<dbReference type="SMART" id="SM00387">
    <property type="entry name" value="HATPase_c"/>
    <property type="match status" value="1"/>
</dbReference>
<dbReference type="PROSITE" id="PS51257">
    <property type="entry name" value="PROKAR_LIPOPROTEIN"/>
    <property type="match status" value="1"/>
</dbReference>
<dbReference type="Pfam" id="PF02518">
    <property type="entry name" value="HATPase_c"/>
    <property type="match status" value="1"/>
</dbReference>
<proteinExistence type="predicted"/>
<dbReference type="GO" id="GO:0000155">
    <property type="term" value="F:phosphorelay sensor kinase activity"/>
    <property type="evidence" value="ECO:0007669"/>
    <property type="project" value="InterPro"/>
</dbReference>
<dbReference type="CDD" id="cd00082">
    <property type="entry name" value="HisKA"/>
    <property type="match status" value="1"/>
</dbReference>
<dbReference type="SMART" id="SM00388">
    <property type="entry name" value="HisKA"/>
    <property type="match status" value="1"/>
</dbReference>
<dbReference type="Gene3D" id="1.25.40.10">
    <property type="entry name" value="Tetratricopeptide repeat domain"/>
    <property type="match status" value="2"/>
</dbReference>
<keyword evidence="3" id="KW-0597">Phosphoprotein</keyword>
<dbReference type="PANTHER" id="PTHR43711">
    <property type="entry name" value="TWO-COMPONENT HISTIDINE KINASE"/>
    <property type="match status" value="1"/>
</dbReference>
<dbReference type="Gene3D" id="3.30.565.10">
    <property type="entry name" value="Histidine kinase-like ATPase, C-terminal domain"/>
    <property type="match status" value="1"/>
</dbReference>
<dbReference type="EC" id="2.7.13.3" evidence="2"/>
<evidence type="ECO:0000256" key="5">
    <source>
        <dbReference type="ARBA" id="ARBA00022777"/>
    </source>
</evidence>
<dbReference type="InterPro" id="IPR005467">
    <property type="entry name" value="His_kinase_dom"/>
</dbReference>
<evidence type="ECO:0000256" key="4">
    <source>
        <dbReference type="ARBA" id="ARBA00022679"/>
    </source>
</evidence>
<protein>
    <recommendedName>
        <fullName evidence="2">histidine kinase</fullName>
        <ecNumber evidence="2">2.7.13.3</ecNumber>
    </recommendedName>
</protein>
<accession>A0A0X8X3N5</accession>
<dbReference type="FunFam" id="3.30.565.10:FF:000006">
    <property type="entry name" value="Sensor histidine kinase WalK"/>
    <property type="match status" value="1"/>
</dbReference>
<dbReference type="InterPro" id="IPR003661">
    <property type="entry name" value="HisK_dim/P_dom"/>
</dbReference>
<name>A0A0X8X3N5_9SPHI</name>
<dbReference type="SUPFAM" id="SSF55874">
    <property type="entry name" value="ATPase domain of HSP90 chaperone/DNA topoisomerase II/histidine kinase"/>
    <property type="match status" value="1"/>
</dbReference>
<dbReference type="InterPro" id="IPR003594">
    <property type="entry name" value="HATPase_dom"/>
</dbReference>
<organism evidence="7 8">
    <name type="scientific">Mucilaginibacter gotjawali</name>
    <dbReference type="NCBI Taxonomy" id="1550579"/>
    <lineage>
        <taxon>Bacteria</taxon>
        <taxon>Pseudomonadati</taxon>
        <taxon>Bacteroidota</taxon>
        <taxon>Sphingobacteriia</taxon>
        <taxon>Sphingobacteriales</taxon>
        <taxon>Sphingobacteriaceae</taxon>
        <taxon>Mucilaginibacter</taxon>
    </lineage>
</organism>
<dbReference type="PANTHER" id="PTHR43711:SF31">
    <property type="entry name" value="HISTIDINE KINASE"/>
    <property type="match status" value="1"/>
</dbReference>
<dbReference type="EMBL" id="AP017313">
    <property type="protein sequence ID" value="BAU54528.1"/>
    <property type="molecule type" value="Genomic_DNA"/>
</dbReference>
<keyword evidence="5 7" id="KW-0418">Kinase</keyword>
<dbReference type="RefSeq" id="WP_096352497.1">
    <property type="nucleotide sequence ID" value="NZ_AP017313.1"/>
</dbReference>
<comment type="catalytic activity">
    <reaction evidence="1">
        <text>ATP + protein L-histidine = ADP + protein N-phospho-L-histidine.</text>
        <dbReference type="EC" id="2.7.13.3"/>
    </reaction>
</comment>
<evidence type="ECO:0000256" key="3">
    <source>
        <dbReference type="ARBA" id="ARBA00022553"/>
    </source>
</evidence>
<evidence type="ECO:0000256" key="2">
    <source>
        <dbReference type="ARBA" id="ARBA00012438"/>
    </source>
</evidence>
<dbReference type="PRINTS" id="PR00344">
    <property type="entry name" value="BCTRLSENSOR"/>
</dbReference>
<evidence type="ECO:0000256" key="6">
    <source>
        <dbReference type="ARBA" id="ARBA00023012"/>
    </source>
</evidence>
<dbReference type="SUPFAM" id="SSF48452">
    <property type="entry name" value="TPR-like"/>
    <property type="match status" value="2"/>
</dbReference>
<keyword evidence="6" id="KW-0902">Two-component regulatory system</keyword>
<sequence length="713" mass="81972">MLKINAFPDFFSRHNFGVRGMLFFLFLPLIFSCRNTKKEASGYSDAFKPVFDKVTAEFTTNRTEQGLRYLDSCMSRISSPNIDDKFRALSFHYVYWKKTKGDAKKALLYADTMLMLANKSVTQKQYVSNYVEANMAIGDACFSMQQFDKAYHHYFEGFRVGKNNLDNRALSDYSYRMGMILYKMGHYKLAAGYFKESYKLCTPTNDPFADFYRQQEVLDNIGLSFKHNNEPDSADLYFDKALDYITKNTDRFKNRIGLIEVAKGVIYGNKAEVLILQGRNKEATDLLRKSIAINLQKGNDNSDAELAEIKLAQLYFDHNQMDELFPLLKALQMQFDSVKNDEAKAEWNRLMSKYYQRKNDFPKSLAYLQTYTNLNDSNTRKLNLLKESNVNEQLANFEKQYQIDNLKNNNKIQGALLYAAIVCVLMAFMIIFLVFRNWRRSKHDVEIVNDLNKQVNLQKANLEKTLEDLKGSSLEKDRILRTVAHDLRNPIGGIASLTLAMEDDDFTPEQKELISLIKETSNNSLELINEILEVTDNGTTKFKKELVDINSLLSKSVELLRFKAAEKEQHIELELLKNPEEIFINREKIWRVISNLISNAIKFSRKNSVIYIRAGDLEKDVEIAIRDHGIGIPDKMKPMIFNMFTEAKRSGTAGEKSFGLGLSICKQIIESHGGKIWFESKPGEGTTFFINLPKPAPGKTTPLKTEHTNVLMT</sequence>
<dbReference type="CDD" id="cd00075">
    <property type="entry name" value="HATPase"/>
    <property type="match status" value="1"/>
</dbReference>